<organism evidence="1 2">
    <name type="scientific">Streptomyces luomodiensis</name>
    <dbReference type="NCBI Taxonomy" id="3026192"/>
    <lineage>
        <taxon>Bacteria</taxon>
        <taxon>Bacillati</taxon>
        <taxon>Actinomycetota</taxon>
        <taxon>Actinomycetes</taxon>
        <taxon>Kitasatosporales</taxon>
        <taxon>Streptomycetaceae</taxon>
        <taxon>Streptomyces</taxon>
    </lineage>
</organism>
<dbReference type="EMBL" id="CP117522">
    <property type="protein sequence ID" value="WNE99048.1"/>
    <property type="molecule type" value="Genomic_DNA"/>
</dbReference>
<dbReference type="RefSeq" id="WP_311037674.1">
    <property type="nucleotide sequence ID" value="NZ_CP117522.1"/>
</dbReference>
<keyword evidence="2" id="KW-1185">Reference proteome</keyword>
<evidence type="ECO:0000313" key="2">
    <source>
        <dbReference type="Proteomes" id="UP001305606"/>
    </source>
</evidence>
<dbReference type="Proteomes" id="UP001305606">
    <property type="component" value="Chromosome"/>
</dbReference>
<reference evidence="1 2" key="1">
    <citation type="submission" date="2023-02" db="EMBL/GenBank/DDBJ databases">
        <title>Streptomyces sp. SCA4-21 with antifungal activity against Fusarium oxysporum f. sp. cubense, Streptomyces sp. SCA2-17 with antifungal activity against Fusarium oxysporum f. sp. cubense.</title>
        <authorList>
            <person name="Qi D."/>
        </authorList>
    </citation>
    <scope>NUCLEOTIDE SEQUENCE [LARGE SCALE GENOMIC DNA]</scope>
    <source>
        <strain evidence="1 2">SCA4-21</strain>
    </source>
</reference>
<protein>
    <submittedName>
        <fullName evidence="1">Uncharacterized protein</fullName>
    </submittedName>
</protein>
<gene>
    <name evidence="1" type="ORF">PS467_28825</name>
</gene>
<sequence>MTGGPDAHDSWFAEYVTSEDYATDGLPPEARAEVDTIVRGLLDLAELRLEAGNDYDEQNPRKLRSISTDKLILWYQKFEYRKRIYIVRINWFG</sequence>
<evidence type="ECO:0000313" key="1">
    <source>
        <dbReference type="EMBL" id="WNE99048.1"/>
    </source>
</evidence>
<proteinExistence type="predicted"/>
<name>A0ABY9V5X0_9ACTN</name>
<accession>A0ABY9V5X0</accession>